<proteinExistence type="predicted"/>
<organism evidence="3 4">
    <name type="scientific">Acromyrmex insinuator</name>
    <dbReference type="NCBI Taxonomy" id="230686"/>
    <lineage>
        <taxon>Eukaryota</taxon>
        <taxon>Metazoa</taxon>
        <taxon>Ecdysozoa</taxon>
        <taxon>Arthropoda</taxon>
        <taxon>Hexapoda</taxon>
        <taxon>Insecta</taxon>
        <taxon>Pterygota</taxon>
        <taxon>Neoptera</taxon>
        <taxon>Endopterygota</taxon>
        <taxon>Hymenoptera</taxon>
        <taxon>Apocrita</taxon>
        <taxon>Aculeata</taxon>
        <taxon>Formicoidea</taxon>
        <taxon>Formicidae</taxon>
        <taxon>Myrmicinae</taxon>
        <taxon>Acromyrmex</taxon>
    </lineage>
</organism>
<dbReference type="AlphaFoldDB" id="A0A836EDE7"/>
<feature type="non-terminal residue" evidence="3">
    <location>
        <position position="356"/>
    </location>
</feature>
<dbReference type="Proteomes" id="UP000667349">
    <property type="component" value="Unassembled WGS sequence"/>
</dbReference>
<dbReference type="PANTHER" id="PTHR11161:SF0">
    <property type="entry name" value="O-ACYLTRANSFERASE LIKE PROTEIN"/>
    <property type="match status" value="1"/>
</dbReference>
<keyword evidence="1" id="KW-1133">Transmembrane helix</keyword>
<gene>
    <name evidence="3" type="primary">Nrf6_7</name>
    <name evidence="3" type="ORF">G6Z75_0013789</name>
</gene>
<feature type="transmembrane region" description="Helical" evidence="1">
    <location>
        <begin position="319"/>
        <end position="343"/>
    </location>
</feature>
<evidence type="ECO:0000256" key="1">
    <source>
        <dbReference type="SAM" id="Phobius"/>
    </source>
</evidence>
<protein>
    <submittedName>
        <fullName evidence="3">NRF6 protein</fullName>
    </submittedName>
</protein>
<reference evidence="3" key="1">
    <citation type="submission" date="2020-02" db="EMBL/GenBank/DDBJ databases">
        <title>Relaxed selection underlies rapid genomic changes in the transitions from sociality to social parasitism in ants.</title>
        <authorList>
            <person name="Bi X."/>
        </authorList>
    </citation>
    <scope>NUCLEOTIDE SEQUENCE</scope>
    <source>
        <strain evidence="3">BGI-DK2013a</strain>
        <tissue evidence="3">Whole body</tissue>
    </source>
</reference>
<evidence type="ECO:0000313" key="4">
    <source>
        <dbReference type="Proteomes" id="UP000667349"/>
    </source>
</evidence>
<dbReference type="EMBL" id="JAANHZ010000528">
    <property type="protein sequence ID" value="KAG5309959.1"/>
    <property type="molecule type" value="Genomic_DNA"/>
</dbReference>
<feature type="non-terminal residue" evidence="3">
    <location>
        <position position="1"/>
    </location>
</feature>
<dbReference type="PANTHER" id="PTHR11161">
    <property type="entry name" value="O-ACYLTRANSFERASE"/>
    <property type="match status" value="1"/>
</dbReference>
<accession>A0A836EDE7</accession>
<dbReference type="InterPro" id="IPR052728">
    <property type="entry name" value="O2_lipid_transport_reg"/>
</dbReference>
<keyword evidence="1" id="KW-0472">Membrane</keyword>
<keyword evidence="4" id="KW-1185">Reference proteome</keyword>
<keyword evidence="1" id="KW-0812">Transmembrane</keyword>
<comment type="caution">
    <text evidence="3">The sequence shown here is derived from an EMBL/GenBank/DDBJ whole genome shotgun (WGS) entry which is preliminary data.</text>
</comment>
<name>A0A836EDE7_9HYME</name>
<evidence type="ECO:0000256" key="2">
    <source>
        <dbReference type="SAM" id="SignalP"/>
    </source>
</evidence>
<sequence>MHYVTFISYICHFATLFCVSAQFRSSNDNNIIHLLPAYAIASRASLLGSATCATELRAFLDAVDQRILWGLKSKYNSKSRVMKIKSYSTVDISITESVPRGHSLVGFTPFVCVCVCVCVCARARARARVRACDLITLGLCLPASCSTNNISFILEGIFRDRILLINDLYFVDFNLIQIKSLKDNHQWLLNGAIPFICVGLVLTFALMISGTIYDIFIYQKYLKAMNKTVKNAVEMQITDLSSSREKSRIGNVLMCFSVYTSTKMIFNTKLGTEEITVFHGIRFLTMVWLIIFHSIFFSLQYLDNKIQTLRFTESLPIQMFSNGSVSVDTYFFLSGFLLAYTYLKNKIDKLIRLKTR</sequence>
<evidence type="ECO:0000313" key="3">
    <source>
        <dbReference type="EMBL" id="KAG5309959.1"/>
    </source>
</evidence>
<keyword evidence="2" id="KW-0732">Signal</keyword>
<feature type="signal peptide" evidence="2">
    <location>
        <begin position="1"/>
        <end position="21"/>
    </location>
</feature>
<feature type="transmembrane region" description="Helical" evidence="1">
    <location>
        <begin position="187"/>
        <end position="213"/>
    </location>
</feature>
<feature type="transmembrane region" description="Helical" evidence="1">
    <location>
        <begin position="278"/>
        <end position="299"/>
    </location>
</feature>
<feature type="chain" id="PRO_5032532068" evidence="2">
    <location>
        <begin position="22"/>
        <end position="356"/>
    </location>
</feature>